<evidence type="ECO:0000256" key="1">
    <source>
        <dbReference type="ARBA" id="ARBA00043985"/>
    </source>
</evidence>
<evidence type="ECO:0000256" key="2">
    <source>
        <dbReference type="SAM" id="Coils"/>
    </source>
</evidence>
<gene>
    <name evidence="4" type="ORF">JF922_21810</name>
</gene>
<evidence type="ECO:0000313" key="4">
    <source>
        <dbReference type="EMBL" id="MBJ7600691.1"/>
    </source>
</evidence>
<feature type="region of interest" description="Disordered" evidence="3">
    <location>
        <begin position="213"/>
        <end position="246"/>
    </location>
</feature>
<dbReference type="AlphaFoldDB" id="A0A934KCD6"/>
<keyword evidence="2" id="KW-0175">Coiled coil</keyword>
<dbReference type="Proteomes" id="UP000612893">
    <property type="component" value="Unassembled WGS sequence"/>
</dbReference>
<organism evidence="4 5">
    <name type="scientific">Candidatus Nephthysia bennettiae</name>
    <dbReference type="NCBI Taxonomy" id="3127016"/>
    <lineage>
        <taxon>Bacteria</taxon>
        <taxon>Bacillati</taxon>
        <taxon>Candidatus Dormiibacterota</taxon>
        <taxon>Candidatus Dormibacteria</taxon>
        <taxon>Candidatus Dormibacterales</taxon>
        <taxon>Candidatus Dormibacteraceae</taxon>
        <taxon>Candidatus Nephthysia</taxon>
    </lineage>
</organism>
<name>A0A934KCD6_9BACT</name>
<comment type="caution">
    <text evidence="4">The sequence shown here is derived from an EMBL/GenBank/DDBJ whole genome shotgun (WGS) entry which is preliminary data.</text>
</comment>
<protein>
    <submittedName>
        <fullName evidence="4">PspA/IM30 family protein</fullName>
    </submittedName>
</protein>
<dbReference type="InterPro" id="IPR007157">
    <property type="entry name" value="PspA_VIPP1"/>
</dbReference>
<accession>A0A934KCD6</accession>
<dbReference type="PANTHER" id="PTHR31088">
    <property type="entry name" value="MEMBRANE-ASSOCIATED PROTEIN VIPP1, CHLOROPLASTIC"/>
    <property type="match status" value="1"/>
</dbReference>
<evidence type="ECO:0000256" key="3">
    <source>
        <dbReference type="SAM" id="MobiDB-lite"/>
    </source>
</evidence>
<dbReference type="PANTHER" id="PTHR31088:SF6">
    <property type="entry name" value="PHAGE SHOCK PROTEIN A"/>
    <property type="match status" value="1"/>
</dbReference>
<dbReference type="RefSeq" id="WP_338204631.1">
    <property type="nucleotide sequence ID" value="NZ_JAEKNR010000217.1"/>
</dbReference>
<feature type="coiled-coil region" evidence="2">
    <location>
        <begin position="54"/>
        <end position="81"/>
    </location>
</feature>
<keyword evidence="5" id="KW-1185">Reference proteome</keyword>
<dbReference type="Pfam" id="PF04012">
    <property type="entry name" value="PspA_IM30"/>
    <property type="match status" value="1"/>
</dbReference>
<evidence type="ECO:0000313" key="5">
    <source>
        <dbReference type="Proteomes" id="UP000612893"/>
    </source>
</evidence>
<proteinExistence type="inferred from homology"/>
<dbReference type="EMBL" id="JAEKNR010000217">
    <property type="protein sequence ID" value="MBJ7600691.1"/>
    <property type="molecule type" value="Genomic_DNA"/>
</dbReference>
<reference evidence="4" key="1">
    <citation type="submission" date="2020-10" db="EMBL/GenBank/DDBJ databases">
        <title>Ca. Dormibacterota MAGs.</title>
        <authorList>
            <person name="Montgomery K."/>
        </authorList>
    </citation>
    <scope>NUCLEOTIDE SEQUENCE [LARGE SCALE GENOMIC DNA]</scope>
    <source>
        <strain evidence="4">SC8812_S17_10</strain>
    </source>
</reference>
<comment type="similarity">
    <text evidence="1">Belongs to the PspA/Vipp/IM30 family.</text>
</comment>
<sequence length="246" mass="27109">MSVWGRLRLLLRGRAEPAPEEAEDPGETLDRAYARQLQLQQKMRQGVADVVTSRKRIELQARQLERSAVRLEGQARDALQQGHEDLAREALSRRALALSELEDLKEHNALLAAGEAQLLEAARRVDLQVQQFRTRKEAVKSVYSAAQARTRAGESLAGLDRDDTDLLLALQRAENKILDTQARAEALEGLLASGTLQDISVARAPVYRELTAGNSQEDVASELTRLKESPAQPKPSPASDELPPGQ</sequence>